<evidence type="ECO:0000256" key="1">
    <source>
        <dbReference type="ARBA" id="ARBA00010835"/>
    </source>
</evidence>
<dbReference type="SUPFAM" id="SSF75620">
    <property type="entry name" value="Release factor"/>
    <property type="match status" value="1"/>
</dbReference>
<dbReference type="Gene3D" id="3.30.160.20">
    <property type="match status" value="1"/>
</dbReference>
<comment type="similarity">
    <text evidence="1">Belongs to the prokaryotic/mitochondrial release factor family.</text>
</comment>
<feature type="compositionally biased region" description="Basic and acidic residues" evidence="2">
    <location>
        <begin position="117"/>
        <end position="138"/>
    </location>
</feature>
<protein>
    <submittedName>
        <fullName evidence="4">Class I peptide chain release factor</fullName>
    </submittedName>
</protein>
<dbReference type="AlphaFoldDB" id="A0A1D8D3Z4"/>
<dbReference type="Proteomes" id="UP000095185">
    <property type="component" value="Chromosome"/>
</dbReference>
<evidence type="ECO:0000313" key="5">
    <source>
        <dbReference type="Proteomes" id="UP000095185"/>
    </source>
</evidence>
<dbReference type="GO" id="GO:0043022">
    <property type="term" value="F:ribosome binding"/>
    <property type="evidence" value="ECO:0007669"/>
    <property type="project" value="TreeGrafter"/>
</dbReference>
<keyword evidence="5" id="KW-1185">Reference proteome</keyword>
<dbReference type="STRING" id="274537.BIU88_10665"/>
<proteinExistence type="inferred from homology"/>
<dbReference type="PROSITE" id="PS00745">
    <property type="entry name" value="RF_PROK_I"/>
    <property type="match status" value="1"/>
</dbReference>
<evidence type="ECO:0000256" key="2">
    <source>
        <dbReference type="SAM" id="MobiDB-lite"/>
    </source>
</evidence>
<dbReference type="GO" id="GO:0003747">
    <property type="term" value="F:translation release factor activity"/>
    <property type="evidence" value="ECO:0007669"/>
    <property type="project" value="InterPro"/>
</dbReference>
<feature type="domain" description="Prokaryotic-type class I peptide chain release factors" evidence="3">
    <location>
        <begin position="21"/>
        <end position="37"/>
    </location>
</feature>
<accession>A0A1D8D3Z4</accession>
<dbReference type="NCBIfam" id="NF006718">
    <property type="entry name" value="PRK09256.1"/>
    <property type="match status" value="1"/>
</dbReference>
<dbReference type="InterPro" id="IPR000352">
    <property type="entry name" value="Pep_chain_release_fac_I"/>
</dbReference>
<dbReference type="GO" id="GO:0004045">
    <property type="term" value="F:peptidyl-tRNA hydrolase activity"/>
    <property type="evidence" value="ECO:0007669"/>
    <property type="project" value="TreeGrafter"/>
</dbReference>
<name>A0A1D8D3Z4_CHLLM</name>
<dbReference type="KEGG" id="clz:BIU88_10665"/>
<evidence type="ECO:0000313" key="4">
    <source>
        <dbReference type="EMBL" id="AOS84555.1"/>
    </source>
</evidence>
<dbReference type="RefSeq" id="WP_069810747.1">
    <property type="nucleotide sequence ID" value="NZ_CP017305.1"/>
</dbReference>
<dbReference type="OrthoDB" id="9815709at2"/>
<dbReference type="PANTHER" id="PTHR47814">
    <property type="entry name" value="PEPTIDYL-TRNA HYDROLASE ARFB"/>
    <property type="match status" value="1"/>
</dbReference>
<dbReference type="Pfam" id="PF00472">
    <property type="entry name" value="RF-1"/>
    <property type="match status" value="1"/>
</dbReference>
<reference evidence="4" key="1">
    <citation type="submission" date="2016-09" db="EMBL/GenBank/DDBJ databases">
        <title>Genome sequence of Chlorobaculum limnaeum.</title>
        <authorList>
            <person name="Liu Z."/>
            <person name="Tank M."/>
            <person name="Bryant D.A."/>
        </authorList>
    </citation>
    <scope>NUCLEOTIDE SEQUENCE [LARGE SCALE GENOMIC DNA]</scope>
    <source>
        <strain evidence="4">DSM 1677</strain>
    </source>
</reference>
<sequence>MIRIAGGVSVDENEIEIKAMRSQGAGGQNVNKVETAVHLRFDIGASSLPPELKERLARLKDHRITREGVIVIRAQRYRTQERNRQDAIERFQGILTKALVEQKTRKVTKPPKSASAKRLEAKAKRGELKASRKSIGDE</sequence>
<organism evidence="4 5">
    <name type="scientific">Chlorobaculum limnaeum</name>
    <dbReference type="NCBI Taxonomy" id="274537"/>
    <lineage>
        <taxon>Bacteria</taxon>
        <taxon>Pseudomonadati</taxon>
        <taxon>Chlorobiota</taxon>
        <taxon>Chlorobiia</taxon>
        <taxon>Chlorobiales</taxon>
        <taxon>Chlorobiaceae</taxon>
        <taxon>Chlorobaculum</taxon>
    </lineage>
</organism>
<dbReference type="EMBL" id="CP017305">
    <property type="protein sequence ID" value="AOS84555.1"/>
    <property type="molecule type" value="Genomic_DNA"/>
</dbReference>
<dbReference type="GO" id="GO:0072344">
    <property type="term" value="P:rescue of stalled ribosome"/>
    <property type="evidence" value="ECO:0007669"/>
    <property type="project" value="TreeGrafter"/>
</dbReference>
<dbReference type="PANTHER" id="PTHR47814:SF1">
    <property type="entry name" value="PEPTIDYL-TRNA HYDROLASE ARFB"/>
    <property type="match status" value="1"/>
</dbReference>
<dbReference type="InterPro" id="IPR045853">
    <property type="entry name" value="Pep_chain_release_fac_I_sf"/>
</dbReference>
<gene>
    <name evidence="4" type="ORF">BIU88_10665</name>
</gene>
<evidence type="ECO:0000259" key="3">
    <source>
        <dbReference type="PROSITE" id="PS00745"/>
    </source>
</evidence>
<feature type="region of interest" description="Disordered" evidence="2">
    <location>
        <begin position="102"/>
        <end position="138"/>
    </location>
</feature>